<dbReference type="AlphaFoldDB" id="A0A5K7SH12"/>
<dbReference type="KEGG" id="anf:AQPE_4963"/>
<sequence length="323" mass="37091">MSFEKFSIEVYKPSELHLAPNVKKIAIISRNLKYVNDTLQNYQVKNRHLIKDKIKFNFDSLAIKTCLDSLSGRLLAQNQFDSILILPVNTFPKNQVKEIRPANIEWYKTISNKTGADALILLDMFSCFYSLTNDNPNPTVNVVTSNIWSVYGAKEQRIIDRFTQVDTLYWDELDENGQYRKLRMPDKKSAIALAAEVIGENYSKHILPAWAKVDRTIMQNSNPEFKKATKLAQNTKWEEAVVIWQNYSGSKNKMKRVTALYNLALASEMNGNIDQAIELTNQAAKVSSGLFLSSENEAVRKYSAVLYLRKNEINKLNNQYETR</sequence>
<dbReference type="Gene3D" id="1.25.40.10">
    <property type="entry name" value="Tetratricopeptide repeat domain"/>
    <property type="match status" value="1"/>
</dbReference>
<protein>
    <recommendedName>
        <fullName evidence="3">Tetratricopeptide repeat protein</fullName>
    </recommendedName>
</protein>
<dbReference type="InterPro" id="IPR045921">
    <property type="entry name" value="DUF6340"/>
</dbReference>
<dbReference type="SUPFAM" id="SSF48452">
    <property type="entry name" value="TPR-like"/>
    <property type="match status" value="1"/>
</dbReference>
<name>A0A5K7SH12_9BACT</name>
<dbReference type="EMBL" id="AP018694">
    <property type="protein sequence ID" value="BBE20769.1"/>
    <property type="molecule type" value="Genomic_DNA"/>
</dbReference>
<gene>
    <name evidence="1" type="ORF">AQPE_4963</name>
</gene>
<dbReference type="Proteomes" id="UP001193389">
    <property type="component" value="Chromosome"/>
</dbReference>
<dbReference type="Pfam" id="PF19867">
    <property type="entry name" value="DUF6340"/>
    <property type="match status" value="1"/>
</dbReference>
<keyword evidence="2" id="KW-1185">Reference proteome</keyword>
<evidence type="ECO:0008006" key="3">
    <source>
        <dbReference type="Google" id="ProtNLM"/>
    </source>
</evidence>
<organism evidence="1 2">
    <name type="scientific">Aquipluma nitroreducens</name>
    <dbReference type="NCBI Taxonomy" id="2010828"/>
    <lineage>
        <taxon>Bacteria</taxon>
        <taxon>Pseudomonadati</taxon>
        <taxon>Bacteroidota</taxon>
        <taxon>Bacteroidia</taxon>
        <taxon>Marinilabiliales</taxon>
        <taxon>Prolixibacteraceae</taxon>
        <taxon>Aquipluma</taxon>
    </lineage>
</organism>
<evidence type="ECO:0000313" key="1">
    <source>
        <dbReference type="EMBL" id="BBE20769.1"/>
    </source>
</evidence>
<proteinExistence type="predicted"/>
<dbReference type="InterPro" id="IPR011990">
    <property type="entry name" value="TPR-like_helical_dom_sf"/>
</dbReference>
<accession>A0A5K7SH12</accession>
<evidence type="ECO:0000313" key="2">
    <source>
        <dbReference type="Proteomes" id="UP001193389"/>
    </source>
</evidence>
<reference evidence="1" key="1">
    <citation type="journal article" date="2020" name="Int. J. Syst. Evol. Microbiol.">
        <title>Aquipluma nitroreducens gen. nov. sp. nov., a novel facultatively anaerobic bacterium isolated from a freshwater lake.</title>
        <authorList>
            <person name="Watanabe M."/>
            <person name="Kojima H."/>
            <person name="Fukui M."/>
        </authorList>
    </citation>
    <scope>NUCLEOTIDE SEQUENCE</scope>
    <source>
        <strain evidence="1">MeG22</strain>
    </source>
</reference>